<organism evidence="1 2">
    <name type="scientific">Popillia japonica</name>
    <name type="common">Japanese beetle</name>
    <dbReference type="NCBI Taxonomy" id="7064"/>
    <lineage>
        <taxon>Eukaryota</taxon>
        <taxon>Metazoa</taxon>
        <taxon>Ecdysozoa</taxon>
        <taxon>Arthropoda</taxon>
        <taxon>Hexapoda</taxon>
        <taxon>Insecta</taxon>
        <taxon>Pterygota</taxon>
        <taxon>Neoptera</taxon>
        <taxon>Endopterygota</taxon>
        <taxon>Coleoptera</taxon>
        <taxon>Polyphaga</taxon>
        <taxon>Scarabaeiformia</taxon>
        <taxon>Scarabaeidae</taxon>
        <taxon>Rutelinae</taxon>
        <taxon>Popillia</taxon>
    </lineage>
</organism>
<gene>
    <name evidence="1" type="ORF">QE152_g19487</name>
</gene>
<protein>
    <submittedName>
        <fullName evidence="1">Uncharacterized protein</fullName>
    </submittedName>
</protein>
<comment type="caution">
    <text evidence="1">The sequence shown here is derived from an EMBL/GenBank/DDBJ whole genome shotgun (WGS) entry which is preliminary data.</text>
</comment>
<dbReference type="Proteomes" id="UP001458880">
    <property type="component" value="Unassembled WGS sequence"/>
</dbReference>
<reference evidence="1 2" key="1">
    <citation type="journal article" date="2024" name="BMC Genomics">
        <title>De novo assembly and annotation of Popillia japonica's genome with initial clues to its potential as an invasive pest.</title>
        <authorList>
            <person name="Cucini C."/>
            <person name="Boschi S."/>
            <person name="Funari R."/>
            <person name="Cardaioli E."/>
            <person name="Iannotti N."/>
            <person name="Marturano G."/>
            <person name="Paoli F."/>
            <person name="Bruttini M."/>
            <person name="Carapelli A."/>
            <person name="Frati F."/>
            <person name="Nardi F."/>
        </authorList>
    </citation>
    <scope>NUCLEOTIDE SEQUENCE [LARGE SCALE GENOMIC DNA]</scope>
    <source>
        <strain evidence="1">DMR45628</strain>
    </source>
</reference>
<dbReference type="EMBL" id="JASPKY010000184">
    <property type="protein sequence ID" value="KAK9722890.1"/>
    <property type="molecule type" value="Genomic_DNA"/>
</dbReference>
<dbReference type="AlphaFoldDB" id="A0AAW1KNZ9"/>
<proteinExistence type="predicted"/>
<sequence length="113" mass="12767">MLKLVPILNAQLCCLTEKIEKLSTVENLQIIFGPGYFSSASETSKVVTDSSLCTCTHFRLHLHLVKSFLLASRDPSLPQSNRLKQKNIETNLSLLWYYGTYVFKMTYSVGTTT</sequence>
<name>A0AAW1KNZ9_POPJA</name>
<evidence type="ECO:0000313" key="1">
    <source>
        <dbReference type="EMBL" id="KAK9722890.1"/>
    </source>
</evidence>
<evidence type="ECO:0000313" key="2">
    <source>
        <dbReference type="Proteomes" id="UP001458880"/>
    </source>
</evidence>
<accession>A0AAW1KNZ9</accession>
<keyword evidence="2" id="KW-1185">Reference proteome</keyword>